<dbReference type="InterPro" id="IPR016197">
    <property type="entry name" value="Chromo-like_dom_sf"/>
</dbReference>
<evidence type="ECO:0000256" key="3">
    <source>
        <dbReference type="ARBA" id="ARBA00023242"/>
    </source>
</evidence>
<keyword evidence="3" id="KW-0539">Nucleus</keyword>
<feature type="compositionally biased region" description="Basic and acidic residues" evidence="5">
    <location>
        <begin position="456"/>
        <end position="466"/>
    </location>
</feature>
<proteinExistence type="predicted"/>
<dbReference type="InterPro" id="IPR000953">
    <property type="entry name" value="Chromo/chromo_shadow_dom"/>
</dbReference>
<dbReference type="Pfam" id="PF00385">
    <property type="entry name" value="Chromo"/>
    <property type="match status" value="1"/>
</dbReference>
<accession>A0ABY0FSQ2</accession>
<evidence type="ECO:0000259" key="7">
    <source>
        <dbReference type="PROSITE" id="PS50158"/>
    </source>
</evidence>
<keyword evidence="4" id="KW-0863">Zinc-finger</keyword>
<gene>
    <name evidence="8" type="ORF">AA0119_g12669</name>
</gene>
<keyword evidence="9" id="KW-1185">Reference proteome</keyword>
<dbReference type="PROSITE" id="PS50013">
    <property type="entry name" value="CHROMO_2"/>
    <property type="match status" value="1"/>
</dbReference>
<evidence type="ECO:0000256" key="4">
    <source>
        <dbReference type="PROSITE-ProRule" id="PRU00047"/>
    </source>
</evidence>
<dbReference type="InterPro" id="IPR023780">
    <property type="entry name" value="Chromo_domain"/>
</dbReference>
<feature type="domain" description="CCHC-type" evidence="7">
    <location>
        <begin position="558"/>
        <end position="574"/>
    </location>
</feature>
<comment type="subcellular location">
    <subcellularLocation>
        <location evidence="1">Nucleus</location>
    </subcellularLocation>
</comment>
<sequence length="581" mass="63919">MPSFVANFPVASRAFIQFDPSSIKSKSTTTKRRLKIKALEDKSSDKRTIENCSRFKDASILSGPTPVLPCSSNKVSPILLVTAESGFILNNQVIHAGAAALDQNQGGCEVGDKASIMEEKQDVADTAKTNAAADIFAVHSTSGQCAFLAEDVATTEHCRSTSIHHDVRMPQPHQEIGSQFADDGHHPRIMHEELGDTETCAPPIYDTHSRATDVSSPAICNSAATGTSLGSGEQLPSLPGISTCEAKSPDCRLQSDQQDGSLEAWTAPNTAELSPIPTADDYVSGFRSDCNREPAISAGMTAFDMADRAESPPESEVGQELLQSTDRSISLLKAAGQDVPSDWTNLRDKDRKSDIESTDSSGKRSRAHIVEGEEEEEKEEEEEDRYEVEQIMNHDGFKGWTRYLVKWLDWPEEYNTWEPEINLDRCPDPLKEYWARVKNHNSDGIVTEPGACSSQSDDRMQDDQAPRPRPMIEIPGQGGQGPLRLQDSLVAQRVYSEGSDKAASRCRARKRKLSEDSQGFLDEDLGSLDGDWDPEVRSRGRRVERGGRRTTSKPHVKRCRRCREMGHNARTCPSGAVSISE</sequence>
<dbReference type="InterPro" id="IPR001878">
    <property type="entry name" value="Znf_CCHC"/>
</dbReference>
<feature type="compositionally biased region" description="Basic and acidic residues" evidence="5">
    <location>
        <begin position="345"/>
        <end position="355"/>
    </location>
</feature>
<dbReference type="SUPFAM" id="SSF54160">
    <property type="entry name" value="Chromo domain-like"/>
    <property type="match status" value="1"/>
</dbReference>
<dbReference type="Proteomes" id="UP000293195">
    <property type="component" value="Unassembled WGS sequence"/>
</dbReference>
<dbReference type="PANTHER" id="PTHR22812">
    <property type="entry name" value="CHROMOBOX PROTEIN"/>
    <property type="match status" value="1"/>
</dbReference>
<feature type="compositionally biased region" description="Acidic residues" evidence="5">
    <location>
        <begin position="372"/>
        <end position="385"/>
    </location>
</feature>
<keyword evidence="4" id="KW-0862">Zinc</keyword>
<dbReference type="SMART" id="SM00298">
    <property type="entry name" value="CHROMO"/>
    <property type="match status" value="1"/>
</dbReference>
<organism evidence="8 9">
    <name type="scientific">Alternaria tenuissima</name>
    <dbReference type="NCBI Taxonomy" id="119927"/>
    <lineage>
        <taxon>Eukaryota</taxon>
        <taxon>Fungi</taxon>
        <taxon>Dikarya</taxon>
        <taxon>Ascomycota</taxon>
        <taxon>Pezizomycotina</taxon>
        <taxon>Dothideomycetes</taxon>
        <taxon>Pleosporomycetidae</taxon>
        <taxon>Pleosporales</taxon>
        <taxon>Pleosporineae</taxon>
        <taxon>Pleosporaceae</taxon>
        <taxon>Alternaria</taxon>
        <taxon>Alternaria sect. Alternaria</taxon>
        <taxon>Alternaria alternata complex</taxon>
    </lineage>
</organism>
<evidence type="ECO:0000256" key="2">
    <source>
        <dbReference type="ARBA" id="ARBA00011353"/>
    </source>
</evidence>
<reference evidence="9" key="1">
    <citation type="journal article" date="2019" name="bioRxiv">
        <title>Genomics, evolutionary history and diagnostics of the Alternaria alternata species group including apple and Asian pear pathotypes.</title>
        <authorList>
            <person name="Armitage A.D."/>
            <person name="Cockerton H.M."/>
            <person name="Sreenivasaprasad S."/>
            <person name="Woodhall J.W."/>
            <person name="Lane C.R."/>
            <person name="Harrison R.J."/>
            <person name="Clarkson J.P."/>
        </authorList>
    </citation>
    <scope>NUCLEOTIDE SEQUENCE [LARGE SCALE GENOMIC DNA]</scope>
    <source>
        <strain evidence="9">FERA 635</strain>
    </source>
</reference>
<name>A0ABY0FSQ2_9PLEO</name>
<feature type="domain" description="Chromo" evidence="6">
    <location>
        <begin position="386"/>
        <end position="436"/>
    </location>
</feature>
<evidence type="ECO:0000313" key="9">
    <source>
        <dbReference type="Proteomes" id="UP000293195"/>
    </source>
</evidence>
<comment type="subunit">
    <text evidence="2">Component of the NuA4 histone acetyltransferase complex.</text>
</comment>
<feature type="region of interest" description="Disordered" evidence="5">
    <location>
        <begin position="445"/>
        <end position="466"/>
    </location>
</feature>
<feature type="compositionally biased region" description="Basic and acidic residues" evidence="5">
    <location>
        <begin position="534"/>
        <end position="547"/>
    </location>
</feature>
<dbReference type="SUPFAM" id="SSF57756">
    <property type="entry name" value="Retrovirus zinc finger-like domains"/>
    <property type="match status" value="1"/>
</dbReference>
<protein>
    <recommendedName>
        <fullName evidence="10">Chromo domain-containing protein</fullName>
    </recommendedName>
</protein>
<dbReference type="EMBL" id="PDXF01000130">
    <property type="protein sequence ID" value="RYN86684.1"/>
    <property type="molecule type" value="Genomic_DNA"/>
</dbReference>
<evidence type="ECO:0000256" key="1">
    <source>
        <dbReference type="ARBA" id="ARBA00004123"/>
    </source>
</evidence>
<keyword evidence="4" id="KW-0479">Metal-binding</keyword>
<dbReference type="PROSITE" id="PS00598">
    <property type="entry name" value="CHROMO_1"/>
    <property type="match status" value="1"/>
</dbReference>
<feature type="region of interest" description="Disordered" evidence="5">
    <location>
        <begin position="506"/>
        <end position="556"/>
    </location>
</feature>
<evidence type="ECO:0000313" key="8">
    <source>
        <dbReference type="EMBL" id="RYN86684.1"/>
    </source>
</evidence>
<dbReference type="Gene3D" id="2.40.50.40">
    <property type="match status" value="1"/>
</dbReference>
<dbReference type="InterPro" id="IPR036875">
    <property type="entry name" value="Znf_CCHC_sf"/>
</dbReference>
<feature type="region of interest" description="Disordered" evidence="5">
    <location>
        <begin position="339"/>
        <end position="385"/>
    </location>
</feature>
<comment type="caution">
    <text evidence="8">The sequence shown here is derived from an EMBL/GenBank/DDBJ whole genome shotgun (WGS) entry which is preliminary data.</text>
</comment>
<dbReference type="CDD" id="cd00024">
    <property type="entry name" value="CD_CSD"/>
    <property type="match status" value="1"/>
</dbReference>
<evidence type="ECO:0000256" key="5">
    <source>
        <dbReference type="SAM" id="MobiDB-lite"/>
    </source>
</evidence>
<dbReference type="InterPro" id="IPR023779">
    <property type="entry name" value="Chromodomain_CS"/>
</dbReference>
<dbReference type="InterPro" id="IPR051219">
    <property type="entry name" value="Heterochromatin_chromo-domain"/>
</dbReference>
<feature type="compositionally biased region" description="Acidic residues" evidence="5">
    <location>
        <begin position="521"/>
        <end position="533"/>
    </location>
</feature>
<evidence type="ECO:0000259" key="6">
    <source>
        <dbReference type="PROSITE" id="PS50013"/>
    </source>
</evidence>
<dbReference type="PROSITE" id="PS50158">
    <property type="entry name" value="ZF_CCHC"/>
    <property type="match status" value="1"/>
</dbReference>
<evidence type="ECO:0008006" key="10">
    <source>
        <dbReference type="Google" id="ProtNLM"/>
    </source>
</evidence>